<proteinExistence type="inferred from homology"/>
<evidence type="ECO:0000256" key="7">
    <source>
        <dbReference type="ARBA" id="ARBA00022490"/>
    </source>
</evidence>
<keyword evidence="13 16" id="KW-0862">Zinc</keyword>
<dbReference type="Pfam" id="PF23009">
    <property type="entry name" value="UBC_like"/>
    <property type="match status" value="1"/>
</dbReference>
<dbReference type="UniPathway" id="UPA00143"/>
<dbReference type="SUPFAM" id="SSF48371">
    <property type="entry name" value="ARM repeat"/>
    <property type="match status" value="1"/>
</dbReference>
<evidence type="ECO:0000256" key="1">
    <source>
        <dbReference type="ARBA" id="ARBA00000900"/>
    </source>
</evidence>
<keyword evidence="11 15" id="KW-0863">Zinc-finger</keyword>
<evidence type="ECO:0000256" key="6">
    <source>
        <dbReference type="ARBA" id="ARBA00017157"/>
    </source>
</evidence>
<dbReference type="OrthoDB" id="6108at2759"/>
<evidence type="ECO:0000256" key="11">
    <source>
        <dbReference type="ARBA" id="ARBA00022771"/>
    </source>
</evidence>
<dbReference type="GO" id="GO:0072344">
    <property type="term" value="P:rescue of stalled ribosome"/>
    <property type="evidence" value="ECO:0007669"/>
    <property type="project" value="UniProtKB-UniRule"/>
</dbReference>
<dbReference type="Proteomes" id="UP000235786">
    <property type="component" value="Unassembled WGS sequence"/>
</dbReference>
<dbReference type="PANTHER" id="PTHR12389:SF0">
    <property type="entry name" value="E3 UBIQUITIN-PROTEIN LIGASE LISTERIN"/>
    <property type="match status" value="1"/>
</dbReference>
<dbReference type="InterPro" id="IPR057030">
    <property type="entry name" value="TPR_Rkr-1"/>
</dbReference>
<protein>
    <recommendedName>
        <fullName evidence="6 16">E3 ubiquitin-protein ligase listerin</fullName>
        <ecNumber evidence="5 16">2.3.2.27</ecNumber>
    </recommendedName>
    <alternativeName>
        <fullName evidence="16">RING-type E3 ubiquitin transferase listerin</fullName>
    </alternativeName>
</protein>
<keyword evidence="12 16" id="KW-0833">Ubl conjugation pathway</keyword>
<dbReference type="InterPro" id="IPR039795">
    <property type="entry name" value="LTN1/Rkr1"/>
</dbReference>
<dbReference type="GO" id="GO:0061630">
    <property type="term" value="F:ubiquitin protein ligase activity"/>
    <property type="evidence" value="ECO:0007669"/>
    <property type="project" value="UniProtKB-UniRule"/>
</dbReference>
<evidence type="ECO:0000256" key="2">
    <source>
        <dbReference type="ARBA" id="ARBA00004514"/>
    </source>
</evidence>
<dbReference type="InterPro" id="IPR039804">
    <property type="entry name" value="RING-CH-C4HC3_LTN1"/>
</dbReference>
<dbReference type="EMBL" id="KZ613938">
    <property type="protein sequence ID" value="PMD47476.1"/>
    <property type="molecule type" value="Genomic_DNA"/>
</dbReference>
<accession>A0A2J6S9P2</accession>
<dbReference type="InterPro" id="IPR054478">
    <property type="entry name" value="LTN1_UBC"/>
</dbReference>
<evidence type="ECO:0000256" key="10">
    <source>
        <dbReference type="ARBA" id="ARBA00022737"/>
    </source>
</evidence>
<keyword evidence="8 16" id="KW-0808">Transferase</keyword>
<evidence type="ECO:0000256" key="9">
    <source>
        <dbReference type="ARBA" id="ARBA00022723"/>
    </source>
</evidence>
<keyword evidence="7" id="KW-0963">Cytoplasm</keyword>
<dbReference type="GO" id="GO:0016567">
    <property type="term" value="P:protein ubiquitination"/>
    <property type="evidence" value="ECO:0007669"/>
    <property type="project" value="UniProtKB-UniPathway"/>
</dbReference>
<comment type="similarity">
    <text evidence="4 16">Belongs to the LTN1 family.</text>
</comment>
<dbReference type="InterPro" id="IPR013083">
    <property type="entry name" value="Znf_RING/FYVE/PHD"/>
</dbReference>
<evidence type="ECO:0000259" key="17">
    <source>
        <dbReference type="PROSITE" id="PS50089"/>
    </source>
</evidence>
<evidence type="ECO:0000256" key="15">
    <source>
        <dbReference type="PROSITE-ProRule" id="PRU00175"/>
    </source>
</evidence>
<evidence type="ECO:0000256" key="8">
    <source>
        <dbReference type="ARBA" id="ARBA00022679"/>
    </source>
</evidence>
<dbReference type="InterPro" id="IPR011016">
    <property type="entry name" value="Znf_RING-CH"/>
</dbReference>
<evidence type="ECO:0000256" key="16">
    <source>
        <dbReference type="RuleBase" id="RU367090"/>
    </source>
</evidence>
<reference evidence="18 19" key="1">
    <citation type="submission" date="2016-04" db="EMBL/GenBank/DDBJ databases">
        <title>A degradative enzymes factory behind the ericoid mycorrhizal symbiosis.</title>
        <authorList>
            <consortium name="DOE Joint Genome Institute"/>
            <person name="Martino E."/>
            <person name="Morin E."/>
            <person name="Grelet G."/>
            <person name="Kuo A."/>
            <person name="Kohler A."/>
            <person name="Daghino S."/>
            <person name="Barry K."/>
            <person name="Choi C."/>
            <person name="Cichocki N."/>
            <person name="Clum A."/>
            <person name="Copeland A."/>
            <person name="Hainaut M."/>
            <person name="Haridas S."/>
            <person name="Labutti K."/>
            <person name="Lindquist E."/>
            <person name="Lipzen A."/>
            <person name="Khouja H.-R."/>
            <person name="Murat C."/>
            <person name="Ohm R."/>
            <person name="Olson A."/>
            <person name="Spatafora J."/>
            <person name="Veneault-Fourrey C."/>
            <person name="Henrissat B."/>
            <person name="Grigoriev I."/>
            <person name="Martin F."/>
            <person name="Perotto S."/>
        </authorList>
    </citation>
    <scope>NUCLEOTIDE SEQUENCE [LARGE SCALE GENOMIC DNA]</scope>
    <source>
        <strain evidence="18 19">F</strain>
    </source>
</reference>
<dbReference type="Pfam" id="PF22999">
    <property type="entry name" value="LTN1_E3_ligase_6th"/>
    <property type="match status" value="1"/>
</dbReference>
<keyword evidence="10" id="KW-0677">Repeat</keyword>
<evidence type="ECO:0000256" key="4">
    <source>
        <dbReference type="ARBA" id="ARBA00007997"/>
    </source>
</evidence>
<name>A0A2J6S9P2_HYAVF</name>
<comment type="pathway">
    <text evidence="3 16">Protein modification; protein ubiquitination.</text>
</comment>
<comment type="catalytic activity">
    <reaction evidence="1 16">
        <text>S-ubiquitinyl-[E2 ubiquitin-conjugating enzyme]-L-cysteine + [acceptor protein]-L-lysine = [E2 ubiquitin-conjugating enzyme]-L-cysteine + N(6)-ubiquitinyl-[acceptor protein]-L-lysine.</text>
        <dbReference type="EC" id="2.3.2.27"/>
    </reaction>
</comment>
<comment type="function">
    <text evidence="16">E3 ubiquitin-protein ligase. Component of the ribosome quality control complex (RQC), a ribosome-associated complex that mediates ubiquitination and extraction of incompletely synthesized nascent chains for proteasomal degradation.</text>
</comment>
<dbReference type="InterPro" id="IPR054477">
    <property type="entry name" value="LTN1_E3_ligase_6th"/>
</dbReference>
<comment type="subcellular location">
    <subcellularLocation>
        <location evidence="2">Cytoplasm</location>
        <location evidence="2">Cytosol</location>
    </subcellularLocation>
</comment>
<keyword evidence="9 16" id="KW-0479">Metal-binding</keyword>
<evidence type="ECO:0000256" key="3">
    <source>
        <dbReference type="ARBA" id="ARBA00004906"/>
    </source>
</evidence>
<dbReference type="PROSITE" id="PS50089">
    <property type="entry name" value="ZF_RING_2"/>
    <property type="match status" value="1"/>
</dbReference>
<dbReference type="SMART" id="SM00744">
    <property type="entry name" value="RINGv"/>
    <property type="match status" value="1"/>
</dbReference>
<organism evidence="18 19">
    <name type="scientific">Hyaloscypha variabilis (strain UAMH 11265 / GT02V1 / F)</name>
    <name type="common">Meliniomyces variabilis</name>
    <dbReference type="NCBI Taxonomy" id="1149755"/>
    <lineage>
        <taxon>Eukaryota</taxon>
        <taxon>Fungi</taxon>
        <taxon>Dikarya</taxon>
        <taxon>Ascomycota</taxon>
        <taxon>Pezizomycotina</taxon>
        <taxon>Leotiomycetes</taxon>
        <taxon>Helotiales</taxon>
        <taxon>Hyaloscyphaceae</taxon>
        <taxon>Hyaloscypha</taxon>
        <taxon>Hyaloscypha variabilis</taxon>
    </lineage>
</organism>
<dbReference type="Gene3D" id="3.30.40.10">
    <property type="entry name" value="Zinc/RING finger domain, C3HC4 (zinc finger)"/>
    <property type="match status" value="1"/>
</dbReference>
<evidence type="ECO:0000256" key="14">
    <source>
        <dbReference type="ARBA" id="ARBA00055150"/>
    </source>
</evidence>
<comment type="function">
    <text evidence="14">E3 ubiquitin-protein ligase component of the ribosome quality control complex (RQC), a ribosome-associated complex that mediates ubiquitination and extraction of incompletely synthesized nascent chains for proteasomal degradation. Mediates ubiquitination of proteins derived from mRNAs lacking stop codons (non-stop proteins) and other translation arrest products induced by poly-lysine sequences and tandem rare codons. Ubiquitination leads to CDC48 recruitment for extraction and degradation of the incomplete translation product. May indirectly play a role in chromatin function and transcription.</text>
</comment>
<evidence type="ECO:0000256" key="13">
    <source>
        <dbReference type="ARBA" id="ARBA00022833"/>
    </source>
</evidence>
<dbReference type="GO" id="GO:1990112">
    <property type="term" value="C:RQC complex"/>
    <property type="evidence" value="ECO:0007669"/>
    <property type="project" value="UniProtKB-UniRule"/>
</dbReference>
<evidence type="ECO:0000256" key="12">
    <source>
        <dbReference type="ARBA" id="ARBA00022786"/>
    </source>
</evidence>
<dbReference type="GO" id="GO:0005829">
    <property type="term" value="C:cytosol"/>
    <property type="evidence" value="ECO:0007669"/>
    <property type="project" value="UniProtKB-SubCell"/>
</dbReference>
<dbReference type="STRING" id="1149755.A0A2J6S9P2"/>
<dbReference type="Pfam" id="PF22958">
    <property type="entry name" value="Ltn1_1st"/>
    <property type="match status" value="1"/>
</dbReference>
<dbReference type="Pfam" id="PF13639">
    <property type="entry name" value="zf-RING_2"/>
    <property type="match status" value="1"/>
</dbReference>
<evidence type="ECO:0000256" key="5">
    <source>
        <dbReference type="ARBA" id="ARBA00012483"/>
    </source>
</evidence>
<comment type="subunit">
    <text evidence="16">Component of the ribosome quality control complex (RQC).</text>
</comment>
<dbReference type="GO" id="GO:0043023">
    <property type="term" value="F:ribosomal large subunit binding"/>
    <property type="evidence" value="ECO:0007669"/>
    <property type="project" value="TreeGrafter"/>
</dbReference>
<dbReference type="GO" id="GO:0008270">
    <property type="term" value="F:zinc ion binding"/>
    <property type="evidence" value="ECO:0007669"/>
    <property type="project" value="UniProtKB-KW"/>
</dbReference>
<evidence type="ECO:0000313" key="19">
    <source>
        <dbReference type="Proteomes" id="UP000235786"/>
    </source>
</evidence>
<dbReference type="PANTHER" id="PTHR12389">
    <property type="entry name" value="ZINC FINGER PROTEIN 294"/>
    <property type="match status" value="1"/>
</dbReference>
<gene>
    <name evidence="18" type="ORF">L207DRAFT_576253</name>
</gene>
<evidence type="ECO:0000313" key="18">
    <source>
        <dbReference type="EMBL" id="PMD47476.1"/>
    </source>
</evidence>
<dbReference type="InterPro" id="IPR054476">
    <property type="entry name" value="Ltn1_N"/>
</dbReference>
<dbReference type="SMART" id="SM01197">
    <property type="entry name" value="FANCL_C"/>
    <property type="match status" value="1"/>
</dbReference>
<sequence length="1633" mass="182451">MSSKTFKTQASSSRVIVGGTIITPALRESTLSYLVPPPDIQWISDPNVVVSFKSLSKKDAITKAKALDDLRAFIDSPPAFQTNIEGAIVGHYPKLAIDNSRRVRELAHQTQYEIAKAVKKRMEKHMPEAIATWLVGILDRDRAVAKTAMDGLTSILKTDDKIQKCWRVYQPEIIQFARLALDETPYSLCDDRSMSNDEIQEIYMRVMGLSVSLVEFLLSRLNKSDLLKHQDKYKLYFETNPKKLWGLISCPDAFVRKLVAQLLVVCLNKQHGIIEANLELISKSFIAEALSSSQSASAFQLVQALVPLTKEYPEVWVSLYKSKKSVSSKLLAFVAKGSQGGPGAYWHSLQDLLTQLPDGVLSADIDTSIDLLAALRDGINSREEHRSNAAQAWGSYFQSADFLVKRLPDEVSQNKLFVDAVFPILEHHIHPSVQSSKWSLGQNTPVLAKAFVTCTLNANTALRGSLTQEWQRLTDDFISRIRTSLPEQSKDYEASQASIVTEAERWFIFTDEALRSSSDPEFNKILEQHSRKIISAAVTVTSTRNGKAYSAAATVDAALRLARRLFGIVEIINILKTFLEQNFNRLLLSPSMRYLVSIFHGFHSFPQQKYEAGRIWQSAVCSVLRLPENEEEQKLRIIVALTANQSVRDLALFNPEVQGYFHKMSIKALHGDQQAWLVLETAVTFKTIGPAQANMVVHAIVSGIDRLNPFVEKCLEALDLILKENTDLLHDHTLQMLLLTKLLALGEDESNMPLASKAMTLRLLMAPHEGTGESEAARGRVIELIRNELESASPQSLDAGTLFKEALEAMKYGRTPEAIASFFPKLLPWAKALAPFLQMRPSLALGILQPYAGAVFLISDHQDTSPSVVSRDKNGYSVALRMALFVTRLLGLHELTSLVPEESQAEYLYYLALTHALVKDQVDLQETDMLFESHTKASVKDEPKKLLRDIELALDYITRNAPSWRDENTILPDHETSSLLVRNLVSRFLKASSSRDPQGYYAGKALSHFQGYLASKGKWKVPGGDEWLERLGIMKTTTQNIFGASAILIGCESSLRPYKSINNLCNRLISDIAVASPNTEALEKLVLLNACLKVYDGDAVEIPVAQTRLISAVKQILSWSQALATTHMELASEACRALHRLLPAIKGVYGSYWHDALHLITAIWSSTEMVALSDERIPAVGMSVELVSILQKLTDANDDLTDALVQSKRMIKSGLIGLLKLQRPYDNTPLRFVDGPLLQQILQMQNPPIADLSDLYPLLASDLPLVQSATFHVLKTALVDAQQQISLDRALKGTSATIDDELLSLLLDAPKISSFNDNELESFPPSVRRYLLSWHLIFDSFSAASHNVRGDYSTVIDAGDYTSPFLEFMFDVLGHSVASPLKLDKEGIDNTMIRECDMKAVTSPEASEHDMRLLLVNLYYLSLKYVPGLVKKWYKSCGNRQTVVAVGAWTAKWFSPLVAEDILDEVAQWSEKPNPDVDQTLRIKISKNSREVFAGYEIEDMEMIIVIRLPPEYPLNIVDVQSINRVAIPEKKWNNFIRHTQGAIQFTNGSIIDGLETFQKNVIGALKGHEACAICFSTVSEEKRLPDRQCATCRNLFHNDCLHRWFSSGSTNTCPLCRNPFQYVTTNRSRGRA</sequence>
<dbReference type="InterPro" id="IPR016024">
    <property type="entry name" value="ARM-type_fold"/>
</dbReference>
<dbReference type="CDD" id="cd16491">
    <property type="entry name" value="RING-CH-C4HC3_LTN1"/>
    <property type="match status" value="1"/>
</dbReference>
<dbReference type="FunFam" id="3.30.40.10:FF:000038">
    <property type="entry name" value="E3 ubiquitin-protein ligase listerin"/>
    <property type="match status" value="1"/>
</dbReference>
<keyword evidence="19" id="KW-1185">Reference proteome</keyword>
<dbReference type="Pfam" id="PF23280">
    <property type="entry name" value="TPR_26"/>
    <property type="match status" value="1"/>
</dbReference>
<feature type="domain" description="RING-type" evidence="17">
    <location>
        <begin position="1572"/>
        <end position="1618"/>
    </location>
</feature>
<dbReference type="EC" id="2.3.2.27" evidence="5 16"/>
<dbReference type="InterPro" id="IPR001841">
    <property type="entry name" value="Znf_RING"/>
</dbReference>
<dbReference type="GO" id="GO:1990116">
    <property type="term" value="P:ribosome-associated ubiquitin-dependent protein catabolic process"/>
    <property type="evidence" value="ECO:0007669"/>
    <property type="project" value="UniProtKB-UniRule"/>
</dbReference>
<dbReference type="SUPFAM" id="SSF57850">
    <property type="entry name" value="RING/U-box"/>
    <property type="match status" value="1"/>
</dbReference>